<evidence type="ECO:0000256" key="7">
    <source>
        <dbReference type="ARBA" id="ARBA00023204"/>
    </source>
</evidence>
<reference evidence="11 12" key="1">
    <citation type="submission" date="2015-11" db="EMBL/GenBank/DDBJ databases">
        <title>Bacillus caseinolyticus sp nov.</title>
        <authorList>
            <person name="Dastager S.G."/>
            <person name="Mawlankar R."/>
        </authorList>
    </citation>
    <scope>NUCLEOTIDE SEQUENCE [LARGE SCALE GENOMIC DNA]</scope>
    <source>
        <strain evidence="11 12">SGD-V-76</strain>
    </source>
</reference>
<evidence type="ECO:0000256" key="1">
    <source>
        <dbReference type="ARBA" id="ARBA00001286"/>
    </source>
</evidence>
<feature type="domain" description="Methylated-DNA-[protein]-cysteine S-methyltransferase DNA binding" evidence="9">
    <location>
        <begin position="79"/>
        <end position="160"/>
    </location>
</feature>
<dbReference type="PROSITE" id="PS00374">
    <property type="entry name" value="MGMT"/>
    <property type="match status" value="1"/>
</dbReference>
<dbReference type="InterPro" id="IPR001497">
    <property type="entry name" value="MethylDNA_cys_MeTrfase_AS"/>
</dbReference>
<dbReference type="PANTHER" id="PTHR10815:SF5">
    <property type="entry name" value="METHYLATED-DNA--PROTEIN-CYSTEINE METHYLTRANSFERASE"/>
    <property type="match status" value="1"/>
</dbReference>
<dbReference type="CDD" id="cd06445">
    <property type="entry name" value="ATase"/>
    <property type="match status" value="1"/>
</dbReference>
<dbReference type="Gene3D" id="3.30.160.70">
    <property type="entry name" value="Methylated DNA-protein cysteine methyltransferase domain"/>
    <property type="match status" value="1"/>
</dbReference>
<accession>A0A0V8JIZ8</accession>
<dbReference type="Gene3D" id="1.10.10.10">
    <property type="entry name" value="Winged helix-like DNA-binding domain superfamily/Winged helix DNA-binding domain"/>
    <property type="match status" value="1"/>
</dbReference>
<evidence type="ECO:0000259" key="9">
    <source>
        <dbReference type="Pfam" id="PF01035"/>
    </source>
</evidence>
<feature type="domain" description="Methylguanine DNA methyltransferase ribonuclease-like" evidence="10">
    <location>
        <begin position="14"/>
        <end position="75"/>
    </location>
</feature>
<evidence type="ECO:0000256" key="4">
    <source>
        <dbReference type="ARBA" id="ARBA00022603"/>
    </source>
</evidence>
<dbReference type="PANTHER" id="PTHR10815">
    <property type="entry name" value="METHYLATED-DNA--PROTEIN-CYSTEINE METHYLTRANSFERASE"/>
    <property type="match status" value="1"/>
</dbReference>
<keyword evidence="5" id="KW-0808">Transferase</keyword>
<organism evidence="11 12">
    <name type="scientific">Priestia veravalensis</name>
    <dbReference type="NCBI Taxonomy" id="1414648"/>
    <lineage>
        <taxon>Bacteria</taxon>
        <taxon>Bacillati</taxon>
        <taxon>Bacillota</taxon>
        <taxon>Bacilli</taxon>
        <taxon>Bacillales</taxon>
        <taxon>Bacillaceae</taxon>
        <taxon>Priestia</taxon>
    </lineage>
</organism>
<comment type="catalytic activity">
    <reaction evidence="1">
        <text>a 4-O-methyl-thymidine in DNA + L-cysteinyl-[protein] = a thymidine in DNA + S-methyl-L-cysteinyl-[protein]</text>
        <dbReference type="Rhea" id="RHEA:53428"/>
        <dbReference type="Rhea" id="RHEA-COMP:10131"/>
        <dbReference type="Rhea" id="RHEA-COMP:10132"/>
        <dbReference type="Rhea" id="RHEA-COMP:13555"/>
        <dbReference type="Rhea" id="RHEA-COMP:13556"/>
        <dbReference type="ChEBI" id="CHEBI:29950"/>
        <dbReference type="ChEBI" id="CHEBI:82612"/>
        <dbReference type="ChEBI" id="CHEBI:137386"/>
        <dbReference type="ChEBI" id="CHEBI:137387"/>
        <dbReference type="EC" id="2.1.1.63"/>
    </reaction>
</comment>
<dbReference type="GO" id="GO:0006281">
    <property type="term" value="P:DNA repair"/>
    <property type="evidence" value="ECO:0007669"/>
    <property type="project" value="UniProtKB-KW"/>
</dbReference>
<keyword evidence="7" id="KW-0234">DNA repair</keyword>
<dbReference type="AlphaFoldDB" id="A0A0V8JIZ8"/>
<comment type="catalytic activity">
    <reaction evidence="8">
        <text>a 6-O-methyl-2'-deoxyguanosine in DNA + L-cysteinyl-[protein] = S-methyl-L-cysteinyl-[protein] + a 2'-deoxyguanosine in DNA</text>
        <dbReference type="Rhea" id="RHEA:24000"/>
        <dbReference type="Rhea" id="RHEA-COMP:10131"/>
        <dbReference type="Rhea" id="RHEA-COMP:10132"/>
        <dbReference type="Rhea" id="RHEA-COMP:11367"/>
        <dbReference type="Rhea" id="RHEA-COMP:11368"/>
        <dbReference type="ChEBI" id="CHEBI:29950"/>
        <dbReference type="ChEBI" id="CHEBI:82612"/>
        <dbReference type="ChEBI" id="CHEBI:85445"/>
        <dbReference type="ChEBI" id="CHEBI:85448"/>
        <dbReference type="EC" id="2.1.1.63"/>
    </reaction>
</comment>
<keyword evidence="6" id="KW-0227">DNA damage</keyword>
<dbReference type="InterPro" id="IPR036217">
    <property type="entry name" value="MethylDNA_cys_MeTrfase_DNAb"/>
</dbReference>
<evidence type="ECO:0000256" key="2">
    <source>
        <dbReference type="ARBA" id="ARBA00008711"/>
    </source>
</evidence>
<dbReference type="Pfam" id="PF02870">
    <property type="entry name" value="Methyltransf_1N"/>
    <property type="match status" value="1"/>
</dbReference>
<protein>
    <recommendedName>
        <fullName evidence="3">methylated-DNA--[protein]-cysteine S-methyltransferase</fullName>
        <ecNumber evidence="3">2.1.1.63</ecNumber>
    </recommendedName>
</protein>
<proteinExistence type="inferred from homology"/>
<dbReference type="EC" id="2.1.1.63" evidence="3"/>
<evidence type="ECO:0000256" key="5">
    <source>
        <dbReference type="ARBA" id="ARBA00022679"/>
    </source>
</evidence>
<dbReference type="InterPro" id="IPR014048">
    <property type="entry name" value="MethylDNA_cys_MeTrfase_DNA-bd"/>
</dbReference>
<dbReference type="SUPFAM" id="SSF53155">
    <property type="entry name" value="Methylated DNA-protein cysteine methyltransferase domain"/>
    <property type="match status" value="1"/>
</dbReference>
<dbReference type="Pfam" id="PF01035">
    <property type="entry name" value="DNA_binding_1"/>
    <property type="match status" value="1"/>
</dbReference>
<evidence type="ECO:0000256" key="6">
    <source>
        <dbReference type="ARBA" id="ARBA00022763"/>
    </source>
</evidence>
<dbReference type="SUPFAM" id="SSF46767">
    <property type="entry name" value="Methylated DNA-protein cysteine methyltransferase, C-terminal domain"/>
    <property type="match status" value="1"/>
</dbReference>
<gene>
    <name evidence="11" type="ORF">AS180_15775</name>
</gene>
<evidence type="ECO:0000259" key="10">
    <source>
        <dbReference type="Pfam" id="PF02870"/>
    </source>
</evidence>
<dbReference type="RefSeq" id="WP_025908390.1">
    <property type="nucleotide sequence ID" value="NZ_KQ758674.1"/>
</dbReference>
<dbReference type="NCBIfam" id="TIGR00589">
    <property type="entry name" value="ogt"/>
    <property type="match status" value="1"/>
</dbReference>
<dbReference type="FunFam" id="1.10.10.10:FF:000214">
    <property type="entry name" value="Methylated-DNA--protein-cysteine methyltransferase"/>
    <property type="match status" value="1"/>
</dbReference>
<dbReference type="InterPro" id="IPR036631">
    <property type="entry name" value="MGMT_N_sf"/>
</dbReference>
<evidence type="ECO:0000256" key="3">
    <source>
        <dbReference type="ARBA" id="ARBA00011918"/>
    </source>
</evidence>
<name>A0A0V8JIZ8_9BACI</name>
<evidence type="ECO:0000313" key="11">
    <source>
        <dbReference type="EMBL" id="KSU86937.1"/>
    </source>
</evidence>
<dbReference type="EMBL" id="LNQP01000059">
    <property type="protein sequence ID" value="KSU86937.1"/>
    <property type="molecule type" value="Genomic_DNA"/>
</dbReference>
<dbReference type="InterPro" id="IPR036388">
    <property type="entry name" value="WH-like_DNA-bd_sf"/>
</dbReference>
<comment type="similarity">
    <text evidence="2">Belongs to the MGMT family.</text>
</comment>
<dbReference type="Proteomes" id="UP000053681">
    <property type="component" value="Unassembled WGS sequence"/>
</dbReference>
<comment type="caution">
    <text evidence="11">The sequence shown here is derived from an EMBL/GenBank/DDBJ whole genome shotgun (WGS) entry which is preliminary data.</text>
</comment>
<sequence>MNYYGSIPLFDNEHVYVTCSDKGISGLFFSFDELMLQTKGTATLLENHEYIKEATKQLHEYVVQTRQNFDLPLEITGTAFQQKVWKELKTIPYGEVISYKQLASMIGQPKAVRAVGQANRRNRLPIFLPCHRVVGASKDLTGYAGAQVHLKERLLTLEGIQVANGKVVLA</sequence>
<evidence type="ECO:0000313" key="12">
    <source>
        <dbReference type="Proteomes" id="UP000053681"/>
    </source>
</evidence>
<dbReference type="GO" id="GO:0003908">
    <property type="term" value="F:methylated-DNA-[protein]-cysteine S-methyltransferase activity"/>
    <property type="evidence" value="ECO:0007669"/>
    <property type="project" value="UniProtKB-EC"/>
</dbReference>
<keyword evidence="12" id="KW-1185">Reference proteome</keyword>
<dbReference type="InterPro" id="IPR008332">
    <property type="entry name" value="MethylG_MeTrfase_N"/>
</dbReference>
<dbReference type="GO" id="GO:0032259">
    <property type="term" value="P:methylation"/>
    <property type="evidence" value="ECO:0007669"/>
    <property type="project" value="UniProtKB-KW"/>
</dbReference>
<keyword evidence="4" id="KW-0489">Methyltransferase</keyword>
<evidence type="ECO:0000256" key="8">
    <source>
        <dbReference type="ARBA" id="ARBA00049348"/>
    </source>
</evidence>